<organism evidence="1 2">
    <name type="scientific">Mycena indigotica</name>
    <dbReference type="NCBI Taxonomy" id="2126181"/>
    <lineage>
        <taxon>Eukaryota</taxon>
        <taxon>Fungi</taxon>
        <taxon>Dikarya</taxon>
        <taxon>Basidiomycota</taxon>
        <taxon>Agaricomycotina</taxon>
        <taxon>Agaricomycetes</taxon>
        <taxon>Agaricomycetidae</taxon>
        <taxon>Agaricales</taxon>
        <taxon>Marasmiineae</taxon>
        <taxon>Mycenaceae</taxon>
        <taxon>Mycena</taxon>
    </lineage>
</organism>
<dbReference type="AlphaFoldDB" id="A0A8H6W397"/>
<keyword evidence="2" id="KW-1185">Reference proteome</keyword>
<dbReference type="OrthoDB" id="2269034at2759"/>
<evidence type="ECO:0000313" key="2">
    <source>
        <dbReference type="Proteomes" id="UP000636479"/>
    </source>
</evidence>
<dbReference type="EMBL" id="JACAZF010000005">
    <property type="protein sequence ID" value="KAF7303392.1"/>
    <property type="molecule type" value="Genomic_DNA"/>
</dbReference>
<dbReference type="RefSeq" id="XP_037220364.1">
    <property type="nucleotide sequence ID" value="XM_037362443.1"/>
</dbReference>
<gene>
    <name evidence="1" type="ORF">MIND_00567400</name>
</gene>
<accession>A0A8H6W397</accession>
<protein>
    <submittedName>
        <fullName evidence="1">F-box domain-containing protein</fullName>
    </submittedName>
</protein>
<reference evidence="1" key="1">
    <citation type="submission" date="2020-05" db="EMBL/GenBank/DDBJ databases">
        <title>Mycena genomes resolve the evolution of fungal bioluminescence.</title>
        <authorList>
            <person name="Tsai I.J."/>
        </authorList>
    </citation>
    <scope>NUCLEOTIDE SEQUENCE</scope>
    <source>
        <strain evidence="1">171206Taipei</strain>
    </source>
</reference>
<dbReference type="Proteomes" id="UP000636479">
    <property type="component" value="Unassembled WGS sequence"/>
</dbReference>
<sequence length="560" mass="63406">MSDTESERDWESLLSEPLPVLSRPLNALRRSNAVPSEAEVQAMEAFLEECEDRSYAIEDAIDTLRDRHRVLQRTMKKCRRVFSTVRRLPPDILGEIAGHIRDRSGAVVPPWEMSRVCTSWRLALTRFPSLWTALATAEGESGKLRLQVERGGNALLRVRIAPRSKEEIDSHVELIVPHTQRWGTLLLGAPDYSEFTTGRPFRREFLELILPPTATYERMSELVLCSELIPWNTFNVAATFPALRKLSMLRLSRSPLTTVFPWGQLTHFCTHVSNIDPVHVLRNAPNLIHFAANGSPSENTDQTVFTLAHLRSIYLSTEYTGLLPLLVAPALQVLAVLPWAGSRANGLSIIKPFLERSSPPLTTLVLEMGIWSIDFIDWDLDDKLVSQDLRPVLRLCPVLEYLLLYTSPGRNRETGPSAETLEPLFTALEREDGLCPRLTHLLLGVGSARRPHREGFRYDFDDYDSDTPDAGVGRAFRSMLRRRASAPVDAAYARLRYLRLGQEDKQLLEPDGFDSDEEDEAFRVPKGMDARIVQQEELVDVAVEWRGFPLDWTASIRSGY</sequence>
<proteinExistence type="predicted"/>
<evidence type="ECO:0000313" key="1">
    <source>
        <dbReference type="EMBL" id="KAF7303392.1"/>
    </source>
</evidence>
<comment type="caution">
    <text evidence="1">The sequence shown here is derived from an EMBL/GenBank/DDBJ whole genome shotgun (WGS) entry which is preliminary data.</text>
</comment>
<name>A0A8H6W397_9AGAR</name>
<dbReference type="GeneID" id="59344959"/>